<evidence type="ECO:0000256" key="7">
    <source>
        <dbReference type="SAM" id="Phobius"/>
    </source>
</evidence>
<evidence type="ECO:0000256" key="5">
    <source>
        <dbReference type="ARBA" id="ARBA00023136"/>
    </source>
</evidence>
<dbReference type="OrthoDB" id="10262656at2759"/>
<evidence type="ECO:0000256" key="2">
    <source>
        <dbReference type="ARBA" id="ARBA00022448"/>
    </source>
</evidence>
<organism evidence="9 10">
    <name type="scientific">Oidiodendron maius (strain Zn)</name>
    <dbReference type="NCBI Taxonomy" id="913774"/>
    <lineage>
        <taxon>Eukaryota</taxon>
        <taxon>Fungi</taxon>
        <taxon>Dikarya</taxon>
        <taxon>Ascomycota</taxon>
        <taxon>Pezizomycotina</taxon>
        <taxon>Leotiomycetes</taxon>
        <taxon>Leotiomycetes incertae sedis</taxon>
        <taxon>Myxotrichaceae</taxon>
        <taxon>Oidiodendron</taxon>
    </lineage>
</organism>
<evidence type="ECO:0000313" key="9">
    <source>
        <dbReference type="EMBL" id="KIN06465.1"/>
    </source>
</evidence>
<dbReference type="SUPFAM" id="SSF103473">
    <property type="entry name" value="MFS general substrate transporter"/>
    <property type="match status" value="1"/>
</dbReference>
<feature type="region of interest" description="Disordered" evidence="6">
    <location>
        <begin position="1"/>
        <end position="58"/>
    </location>
</feature>
<dbReference type="InParanoid" id="A0A0C3HTW8"/>
<dbReference type="PRINTS" id="PR01035">
    <property type="entry name" value="TCRTETA"/>
</dbReference>
<gene>
    <name evidence="9" type="ORF">OIDMADRAFT_176529</name>
</gene>
<feature type="transmembrane region" description="Helical" evidence="7">
    <location>
        <begin position="224"/>
        <end position="245"/>
    </location>
</feature>
<feature type="transmembrane region" description="Helical" evidence="7">
    <location>
        <begin position="494"/>
        <end position="513"/>
    </location>
</feature>
<feature type="compositionally biased region" description="Low complexity" evidence="6">
    <location>
        <begin position="23"/>
        <end position="36"/>
    </location>
</feature>
<protein>
    <recommendedName>
        <fullName evidence="8">Major facilitator superfamily (MFS) profile domain-containing protein</fullName>
    </recommendedName>
</protein>
<evidence type="ECO:0000256" key="1">
    <source>
        <dbReference type="ARBA" id="ARBA00004141"/>
    </source>
</evidence>
<evidence type="ECO:0000256" key="3">
    <source>
        <dbReference type="ARBA" id="ARBA00022692"/>
    </source>
</evidence>
<feature type="compositionally biased region" description="Basic and acidic residues" evidence="6">
    <location>
        <begin position="46"/>
        <end position="58"/>
    </location>
</feature>
<feature type="transmembrane region" description="Helical" evidence="7">
    <location>
        <begin position="272"/>
        <end position="289"/>
    </location>
</feature>
<dbReference type="GO" id="GO:0016020">
    <property type="term" value="C:membrane"/>
    <property type="evidence" value="ECO:0007669"/>
    <property type="project" value="UniProtKB-SubCell"/>
</dbReference>
<evidence type="ECO:0000256" key="6">
    <source>
        <dbReference type="SAM" id="MobiDB-lite"/>
    </source>
</evidence>
<feature type="transmembrane region" description="Helical" evidence="7">
    <location>
        <begin position="164"/>
        <end position="180"/>
    </location>
</feature>
<dbReference type="GO" id="GO:0022857">
    <property type="term" value="F:transmembrane transporter activity"/>
    <property type="evidence" value="ECO:0007669"/>
    <property type="project" value="InterPro"/>
</dbReference>
<dbReference type="Gene3D" id="1.20.1250.20">
    <property type="entry name" value="MFS general substrate transporter like domains"/>
    <property type="match status" value="1"/>
</dbReference>
<feature type="transmembrane region" description="Helical" evidence="7">
    <location>
        <begin position="364"/>
        <end position="386"/>
    </location>
</feature>
<comment type="subcellular location">
    <subcellularLocation>
        <location evidence="1">Membrane</location>
        <topology evidence="1">Multi-pass membrane protein</topology>
    </subcellularLocation>
</comment>
<sequence length="622" mass="68080">MNHSRRATMSRTPVASYGAVIQDNSDSTSTNSADTTVHGTDYEQPSPHREPLHDRERRRSFIEEDEESLHLEVRPKKEKNTVVTWSSLPHKSQLAILTIARFSEPLVQSSLRSYLFYQLKSFDMSLPDSVIASQAGVMQGAFAAAQLCTAMLWGRWSDRAGRKSIILIGLFGTMLSSVGFGFSKSFWVALVFRLMGGALNGNLGVMRTMISEIVREKKYQSRAFLLLPMCANIGVIVGPLIGGITSDPAANYPDLFGGIRWLEKYPYSPPNLLSAIFLCSALLLVFFGLEETHDSFRDRDDVGIQTGRRVAAFFRRLRGMEASGYERISTGEESNSVEGALLPPAKKLKLVAPRYRSKLPFHRIFTHNVVSTLIAHSLLAGLNGTFQSIWYSFLSTPVYNPDKPYPPNYTPHPPLLFTGGIGLPPRSVGMAMAILGTIGITLQLVIYPIINARIGTVRSWRIFLYWFPLAYIIIPFLALIPSTTPPPSQKTGPLIWIALTGLLFIVTVARTFAGPASTILVNNCSPHPSVLGTIHGIGQSVSSGARTIGPALGGFLYGQGLEVGCVGAVFWGLAGIAGVCCVASNFVREGDGHEIRLEGDGEAEEEAERINREQMRTASVNQ</sequence>
<dbReference type="PANTHER" id="PTHR23504">
    <property type="entry name" value="MAJOR FACILITATOR SUPERFAMILY DOMAIN-CONTAINING PROTEIN 10"/>
    <property type="match status" value="1"/>
</dbReference>
<dbReference type="InterPro" id="IPR011701">
    <property type="entry name" value="MFS"/>
</dbReference>
<dbReference type="CDD" id="cd17330">
    <property type="entry name" value="MFS_SLC46_TetA_like"/>
    <property type="match status" value="1"/>
</dbReference>
<evidence type="ECO:0000259" key="8">
    <source>
        <dbReference type="PROSITE" id="PS50850"/>
    </source>
</evidence>
<reference evidence="10" key="2">
    <citation type="submission" date="2015-01" db="EMBL/GenBank/DDBJ databases">
        <title>Evolutionary Origins and Diversification of the Mycorrhizal Mutualists.</title>
        <authorList>
            <consortium name="DOE Joint Genome Institute"/>
            <consortium name="Mycorrhizal Genomics Consortium"/>
            <person name="Kohler A."/>
            <person name="Kuo A."/>
            <person name="Nagy L.G."/>
            <person name="Floudas D."/>
            <person name="Copeland A."/>
            <person name="Barry K.W."/>
            <person name="Cichocki N."/>
            <person name="Veneault-Fourrey C."/>
            <person name="LaButti K."/>
            <person name="Lindquist E.A."/>
            <person name="Lipzen A."/>
            <person name="Lundell T."/>
            <person name="Morin E."/>
            <person name="Murat C."/>
            <person name="Riley R."/>
            <person name="Ohm R."/>
            <person name="Sun H."/>
            <person name="Tunlid A."/>
            <person name="Henrissat B."/>
            <person name="Grigoriev I.V."/>
            <person name="Hibbett D.S."/>
            <person name="Martin F."/>
        </authorList>
    </citation>
    <scope>NUCLEOTIDE SEQUENCE [LARGE SCALE GENOMIC DNA]</scope>
    <source>
        <strain evidence="10">Zn</strain>
    </source>
</reference>
<feature type="transmembrane region" description="Helical" evidence="7">
    <location>
        <begin position="428"/>
        <end position="450"/>
    </location>
</feature>
<feature type="transmembrane region" description="Helical" evidence="7">
    <location>
        <begin position="462"/>
        <end position="482"/>
    </location>
</feature>
<name>A0A0C3HTW8_OIDMZ</name>
<keyword evidence="3 7" id="KW-0812">Transmembrane</keyword>
<dbReference type="PROSITE" id="PS50850">
    <property type="entry name" value="MFS"/>
    <property type="match status" value="1"/>
</dbReference>
<keyword evidence="4 7" id="KW-1133">Transmembrane helix</keyword>
<dbReference type="Proteomes" id="UP000054321">
    <property type="component" value="Unassembled WGS sequence"/>
</dbReference>
<dbReference type="HOGENOM" id="CLU_001265_54_5_1"/>
<proteinExistence type="predicted"/>
<evidence type="ECO:0000256" key="4">
    <source>
        <dbReference type="ARBA" id="ARBA00022989"/>
    </source>
</evidence>
<evidence type="ECO:0000313" key="10">
    <source>
        <dbReference type="Proteomes" id="UP000054321"/>
    </source>
</evidence>
<dbReference type="Pfam" id="PF07690">
    <property type="entry name" value="MFS_1"/>
    <property type="match status" value="1"/>
</dbReference>
<keyword evidence="2" id="KW-0813">Transport</keyword>
<dbReference type="InterPro" id="IPR020846">
    <property type="entry name" value="MFS_dom"/>
</dbReference>
<feature type="transmembrane region" description="Helical" evidence="7">
    <location>
        <begin position="186"/>
        <end position="203"/>
    </location>
</feature>
<dbReference type="AlphaFoldDB" id="A0A0C3HTW8"/>
<reference evidence="9 10" key="1">
    <citation type="submission" date="2014-04" db="EMBL/GenBank/DDBJ databases">
        <authorList>
            <consortium name="DOE Joint Genome Institute"/>
            <person name="Kuo A."/>
            <person name="Martino E."/>
            <person name="Perotto S."/>
            <person name="Kohler A."/>
            <person name="Nagy L.G."/>
            <person name="Floudas D."/>
            <person name="Copeland A."/>
            <person name="Barry K.W."/>
            <person name="Cichocki N."/>
            <person name="Veneault-Fourrey C."/>
            <person name="LaButti K."/>
            <person name="Lindquist E.A."/>
            <person name="Lipzen A."/>
            <person name="Lundell T."/>
            <person name="Morin E."/>
            <person name="Murat C."/>
            <person name="Sun H."/>
            <person name="Tunlid A."/>
            <person name="Henrissat B."/>
            <person name="Grigoriev I.V."/>
            <person name="Hibbett D.S."/>
            <person name="Martin F."/>
            <person name="Nordberg H.P."/>
            <person name="Cantor M.N."/>
            <person name="Hua S.X."/>
        </authorList>
    </citation>
    <scope>NUCLEOTIDE SEQUENCE [LARGE SCALE GENOMIC DNA]</scope>
    <source>
        <strain evidence="9 10">Zn</strain>
    </source>
</reference>
<dbReference type="InterPro" id="IPR001958">
    <property type="entry name" value="Tet-R_TetA/multi-R_MdtG-like"/>
</dbReference>
<dbReference type="PANTHER" id="PTHR23504:SF6">
    <property type="entry name" value="MULTIDRUG TRANSPORTER, PUTATIVE (AFU_ORTHOLOGUE AFUA_4G08740)-RELATED"/>
    <property type="match status" value="1"/>
</dbReference>
<keyword evidence="10" id="KW-1185">Reference proteome</keyword>
<dbReference type="InterPro" id="IPR036259">
    <property type="entry name" value="MFS_trans_sf"/>
</dbReference>
<keyword evidence="5 7" id="KW-0472">Membrane</keyword>
<feature type="region of interest" description="Disordered" evidence="6">
    <location>
        <begin position="598"/>
        <end position="622"/>
    </location>
</feature>
<dbReference type="EMBL" id="KN832871">
    <property type="protein sequence ID" value="KIN06465.1"/>
    <property type="molecule type" value="Genomic_DNA"/>
</dbReference>
<feature type="domain" description="Major facilitator superfamily (MFS) profile" evidence="8">
    <location>
        <begin position="93"/>
        <end position="592"/>
    </location>
</feature>
<accession>A0A0C3HTW8</accession>